<dbReference type="Pfam" id="PF12802">
    <property type="entry name" value="MarR_2"/>
    <property type="match status" value="1"/>
</dbReference>
<accession>A0A329R054</accession>
<proteinExistence type="predicted"/>
<organism evidence="2 3">
    <name type="scientific">Phytoactinopolyspora halophila</name>
    <dbReference type="NCBI Taxonomy" id="1981511"/>
    <lineage>
        <taxon>Bacteria</taxon>
        <taxon>Bacillati</taxon>
        <taxon>Actinomycetota</taxon>
        <taxon>Actinomycetes</taxon>
        <taxon>Jiangellales</taxon>
        <taxon>Jiangellaceae</taxon>
        <taxon>Phytoactinopolyspora</taxon>
    </lineage>
</organism>
<dbReference type="AlphaFoldDB" id="A0A329R054"/>
<evidence type="ECO:0000313" key="2">
    <source>
        <dbReference type="EMBL" id="RAW17536.1"/>
    </source>
</evidence>
<dbReference type="PANTHER" id="PTHR33164">
    <property type="entry name" value="TRANSCRIPTIONAL REGULATOR, MARR FAMILY"/>
    <property type="match status" value="1"/>
</dbReference>
<dbReference type="SMART" id="SM00347">
    <property type="entry name" value="HTH_MARR"/>
    <property type="match status" value="1"/>
</dbReference>
<keyword evidence="3" id="KW-1185">Reference proteome</keyword>
<gene>
    <name evidence="2" type="ORF">DPM12_05955</name>
</gene>
<reference evidence="2 3" key="1">
    <citation type="submission" date="2018-06" db="EMBL/GenBank/DDBJ databases">
        <title>Phytoactinopolyspora halophila sp. nov., a novel halophilic actinomycete isolated from a saline soil in China.</title>
        <authorList>
            <person name="Tang S.-K."/>
        </authorList>
    </citation>
    <scope>NUCLEOTIDE SEQUENCE [LARGE SCALE GENOMIC DNA]</scope>
    <source>
        <strain evidence="2 3">YIM 96934</strain>
    </source>
</reference>
<name>A0A329R054_9ACTN</name>
<dbReference type="InterPro" id="IPR039422">
    <property type="entry name" value="MarR/SlyA-like"/>
</dbReference>
<feature type="domain" description="HTH marR-type" evidence="1">
    <location>
        <begin position="11"/>
        <end position="150"/>
    </location>
</feature>
<evidence type="ECO:0000259" key="1">
    <source>
        <dbReference type="PROSITE" id="PS50995"/>
    </source>
</evidence>
<dbReference type="PROSITE" id="PS50995">
    <property type="entry name" value="HTH_MARR_2"/>
    <property type="match status" value="1"/>
</dbReference>
<comment type="caution">
    <text evidence="2">The sequence shown here is derived from an EMBL/GenBank/DDBJ whole genome shotgun (WGS) entry which is preliminary data.</text>
</comment>
<dbReference type="GO" id="GO:0003700">
    <property type="term" value="F:DNA-binding transcription factor activity"/>
    <property type="evidence" value="ECO:0007669"/>
    <property type="project" value="InterPro"/>
</dbReference>
<dbReference type="SUPFAM" id="SSF46785">
    <property type="entry name" value="Winged helix' DNA-binding domain"/>
    <property type="match status" value="1"/>
</dbReference>
<dbReference type="Gene3D" id="1.10.10.10">
    <property type="entry name" value="Winged helix-like DNA-binding domain superfamily/Winged helix DNA-binding domain"/>
    <property type="match status" value="1"/>
</dbReference>
<dbReference type="Proteomes" id="UP000250462">
    <property type="component" value="Unassembled WGS sequence"/>
</dbReference>
<dbReference type="OrthoDB" id="3526267at2"/>
<dbReference type="InterPro" id="IPR036388">
    <property type="entry name" value="WH-like_DNA-bd_sf"/>
</dbReference>
<dbReference type="InterPro" id="IPR036390">
    <property type="entry name" value="WH_DNA-bd_sf"/>
</dbReference>
<protein>
    <submittedName>
        <fullName evidence="2">MarR family transcriptional regulator</fullName>
    </submittedName>
</protein>
<sequence length="159" mass="18350">MDEPRWLDEREARAWRGYRQMRDLLDLQIARDLNQESGLSDADYTVLTVLSEAPGHRMRLIELARRTLWSKSRLSHQLSRMQRRGLVRREECEKHPEDSRAIDAVLTAEGLRLMDEAAPRHVESVRRNFIDLLTPEQLDALGDGAEKVIAHLRGAATND</sequence>
<dbReference type="InterPro" id="IPR000835">
    <property type="entry name" value="HTH_MarR-typ"/>
</dbReference>
<dbReference type="RefSeq" id="WP_112257355.1">
    <property type="nucleotide sequence ID" value="NZ_QMIG01000003.1"/>
</dbReference>
<dbReference type="GO" id="GO:0006950">
    <property type="term" value="P:response to stress"/>
    <property type="evidence" value="ECO:0007669"/>
    <property type="project" value="TreeGrafter"/>
</dbReference>
<dbReference type="EMBL" id="QMIG01000003">
    <property type="protein sequence ID" value="RAW17536.1"/>
    <property type="molecule type" value="Genomic_DNA"/>
</dbReference>
<dbReference type="PANTHER" id="PTHR33164:SF99">
    <property type="entry name" value="MARR FAMILY REGULATORY PROTEIN"/>
    <property type="match status" value="1"/>
</dbReference>
<evidence type="ECO:0000313" key="3">
    <source>
        <dbReference type="Proteomes" id="UP000250462"/>
    </source>
</evidence>